<dbReference type="GO" id="GO:0005886">
    <property type="term" value="C:plasma membrane"/>
    <property type="evidence" value="ECO:0007669"/>
    <property type="project" value="InterPro"/>
</dbReference>
<evidence type="ECO:0000256" key="5">
    <source>
        <dbReference type="ARBA" id="ARBA00022837"/>
    </source>
</evidence>
<evidence type="ECO:0000256" key="4">
    <source>
        <dbReference type="ARBA" id="ARBA00022737"/>
    </source>
</evidence>
<evidence type="ECO:0000256" key="7">
    <source>
        <dbReference type="ARBA" id="ARBA00023136"/>
    </source>
</evidence>
<feature type="domain" description="Cadherin" evidence="11">
    <location>
        <begin position="599"/>
        <end position="716"/>
    </location>
</feature>
<protein>
    <recommendedName>
        <fullName evidence="11">Cadherin domain-containing protein</fullName>
    </recommendedName>
</protein>
<sequence length="962" mass="106872">PPETASATVEIHVTDENDEDPKFTKKNLVTEMSESEMPEFSVLKLTAWDPDEESDLEYDISCPCRVWDGSGSQLGDEDAENAFNNFRVDPVTGEIVLITSMAYKKSSTIEFQATVKDIKGIKPQTDNATVTIHVLVAERNKPIFGPPWSAGNPWINVTVPENIENGSTIVTFNAFDYIAGEHISKFLLVDSDSDNFDLEGNELTTVGILDYEYKKEFYLSVKAEDARGGESIANVRIELQDANDNTPVFSKQEYRGRVLENSEYPTPILTVEATDRDDPDNYGAVRYSLVGPTSDLFQIDELAGVIQVAPGAMLDREKMSEHLLTVLAIDTPAGGPFQKTASASVKIQLEDENDLDPVCNVPEILLAENTPLGTAFGEINCTDQDLNTTLKFVLKDELNLNLFSIDSETGKLFTAKALRGRGRSSPYVINIMVEDGKDRAIILAVPVIVTNVIPNDGRPRFTNENFTAVISEGAHRSSPVILIQAEDTDSLDNGEGRLSYKILKQIYPCQSMTNRESVHTKQAPLSGLVMTRVEDVDFFRLDEQSGLLSLKEKIDREQYECFSLLISVEDLGTPPQMDSQWFEILIQDMDDNMPFLPKDIRNLDLKVNETTPKGTAIYNFTGEDYDVFPNNRIHFEISGGGSDLFKLKPLGDKNVSLVLNGDLTLIDHSDITLVIKCHPKEKRVSVPDCVSRIQISVVRDLDNINYLARRGKMPELILGVASGAPVGNLVGNALMPVKKFQSSALMYHPNAISQAPFNTTGVLKIDHRTGDILVWENLDRYQNGHFRVEMSDMNGTVALRKNVKVFVAPNDQLLNADTADFARLSKWVEDADRVLNLPSKEPKITKGLFKILTFDQNAAPEGKTKICFQLLENENMISQDKAMHLLEEEDLQVVLLKYSFDTVQKGCPAKPRIPARLTSGVTTGRFWVERSLLGIASVVAIATISAIVILCLVNRHRDKDGH</sequence>
<dbReference type="InterPro" id="IPR050174">
    <property type="entry name" value="Protocadherin/Cadherin-CA"/>
</dbReference>
<keyword evidence="4" id="KW-0677">Repeat</keyword>
<evidence type="ECO:0000256" key="6">
    <source>
        <dbReference type="ARBA" id="ARBA00022989"/>
    </source>
</evidence>
<dbReference type="OrthoDB" id="6491773at2759"/>
<keyword evidence="7 10" id="KW-0472">Membrane</keyword>
<evidence type="ECO:0000259" key="11">
    <source>
        <dbReference type="PROSITE" id="PS50268"/>
    </source>
</evidence>
<dbReference type="GO" id="GO:0008104">
    <property type="term" value="P:intracellular protein localization"/>
    <property type="evidence" value="ECO:0007669"/>
    <property type="project" value="UniProtKB-ARBA"/>
</dbReference>
<dbReference type="PANTHER" id="PTHR24028">
    <property type="entry name" value="CADHERIN-87A"/>
    <property type="match status" value="1"/>
</dbReference>
<dbReference type="CDD" id="cd11304">
    <property type="entry name" value="Cadherin_repeat"/>
    <property type="match status" value="5"/>
</dbReference>
<keyword evidence="3" id="KW-0732">Signal</keyword>
<organism evidence="12 13">
    <name type="scientific">Allacma fusca</name>
    <dbReference type="NCBI Taxonomy" id="39272"/>
    <lineage>
        <taxon>Eukaryota</taxon>
        <taxon>Metazoa</taxon>
        <taxon>Ecdysozoa</taxon>
        <taxon>Arthropoda</taxon>
        <taxon>Hexapoda</taxon>
        <taxon>Collembola</taxon>
        <taxon>Symphypleona</taxon>
        <taxon>Sminthuridae</taxon>
        <taxon>Allacma</taxon>
    </lineage>
</organism>
<evidence type="ECO:0000313" key="12">
    <source>
        <dbReference type="EMBL" id="CAG7828972.1"/>
    </source>
</evidence>
<dbReference type="EMBL" id="CAJVCH010549614">
    <property type="protein sequence ID" value="CAG7828972.1"/>
    <property type="molecule type" value="Genomic_DNA"/>
</dbReference>
<dbReference type="Pfam" id="PF00028">
    <property type="entry name" value="Cadherin"/>
    <property type="match status" value="2"/>
</dbReference>
<name>A0A8J2PUV2_9HEXA</name>
<dbReference type="PROSITE" id="PS50268">
    <property type="entry name" value="CADHERIN_2"/>
    <property type="match status" value="6"/>
</dbReference>
<feature type="non-terminal residue" evidence="12">
    <location>
        <position position="962"/>
    </location>
</feature>
<keyword evidence="13" id="KW-1185">Reference proteome</keyword>
<dbReference type="GO" id="GO:0005509">
    <property type="term" value="F:calcium ion binding"/>
    <property type="evidence" value="ECO:0007669"/>
    <property type="project" value="UniProtKB-UniRule"/>
</dbReference>
<evidence type="ECO:0000256" key="8">
    <source>
        <dbReference type="ARBA" id="ARBA00023180"/>
    </source>
</evidence>
<keyword evidence="5 9" id="KW-0106">Calcium</keyword>
<evidence type="ECO:0000256" key="9">
    <source>
        <dbReference type="PROSITE-ProRule" id="PRU00043"/>
    </source>
</evidence>
<dbReference type="FunFam" id="2.60.40.60:FF:000033">
    <property type="entry name" value="FAT atypical cadherin 1"/>
    <property type="match status" value="1"/>
</dbReference>
<comment type="subcellular location">
    <subcellularLocation>
        <location evidence="1">Membrane</location>
        <topology evidence="1">Single-pass membrane protein</topology>
    </subcellularLocation>
</comment>
<dbReference type="InterPro" id="IPR020894">
    <property type="entry name" value="Cadherin_CS"/>
</dbReference>
<dbReference type="PROSITE" id="PS00232">
    <property type="entry name" value="CADHERIN_1"/>
    <property type="match status" value="1"/>
</dbReference>
<evidence type="ECO:0000256" key="1">
    <source>
        <dbReference type="ARBA" id="ARBA00004167"/>
    </source>
</evidence>
<evidence type="ECO:0000256" key="2">
    <source>
        <dbReference type="ARBA" id="ARBA00022692"/>
    </source>
</evidence>
<feature type="domain" description="Cadherin" evidence="11">
    <location>
        <begin position="366"/>
        <end position="461"/>
    </location>
</feature>
<keyword evidence="8" id="KW-0325">Glycoprotein</keyword>
<gene>
    <name evidence="12" type="ORF">AFUS01_LOCUS38862</name>
</gene>
<accession>A0A8J2PUV2</accession>
<dbReference type="SMART" id="SM00112">
    <property type="entry name" value="CA"/>
    <property type="match status" value="5"/>
</dbReference>
<dbReference type="GO" id="GO:0007156">
    <property type="term" value="P:homophilic cell adhesion via plasma membrane adhesion molecules"/>
    <property type="evidence" value="ECO:0007669"/>
    <property type="project" value="InterPro"/>
</dbReference>
<feature type="domain" description="Cadherin" evidence="11">
    <location>
        <begin position="250"/>
        <end position="359"/>
    </location>
</feature>
<dbReference type="InterPro" id="IPR002126">
    <property type="entry name" value="Cadherin-like_dom"/>
</dbReference>
<evidence type="ECO:0000313" key="13">
    <source>
        <dbReference type="Proteomes" id="UP000708208"/>
    </source>
</evidence>
<keyword evidence="2 10" id="KW-0812">Transmembrane</keyword>
<dbReference type="PANTHER" id="PTHR24028:SF328">
    <property type="entry name" value="CADHERIN-3"/>
    <property type="match status" value="1"/>
</dbReference>
<evidence type="ECO:0000256" key="3">
    <source>
        <dbReference type="ARBA" id="ARBA00022729"/>
    </source>
</evidence>
<proteinExistence type="predicted"/>
<evidence type="ECO:0000256" key="10">
    <source>
        <dbReference type="SAM" id="Phobius"/>
    </source>
</evidence>
<feature type="domain" description="Cadherin" evidence="11">
    <location>
        <begin position="462"/>
        <end position="596"/>
    </location>
</feature>
<feature type="transmembrane region" description="Helical" evidence="10">
    <location>
        <begin position="932"/>
        <end position="953"/>
    </location>
</feature>
<feature type="domain" description="Cadherin" evidence="11">
    <location>
        <begin position="24"/>
        <end position="144"/>
    </location>
</feature>
<feature type="domain" description="Cadherin" evidence="11">
    <location>
        <begin position="157"/>
        <end position="249"/>
    </location>
</feature>
<keyword evidence="6 10" id="KW-1133">Transmembrane helix</keyword>
<dbReference type="AlphaFoldDB" id="A0A8J2PUV2"/>
<comment type="caution">
    <text evidence="12">The sequence shown here is derived from an EMBL/GenBank/DDBJ whole genome shotgun (WGS) entry which is preliminary data.</text>
</comment>
<dbReference type="Proteomes" id="UP000708208">
    <property type="component" value="Unassembled WGS sequence"/>
</dbReference>
<reference evidence="12" key="1">
    <citation type="submission" date="2021-06" db="EMBL/GenBank/DDBJ databases">
        <authorList>
            <person name="Hodson N. C."/>
            <person name="Mongue J. A."/>
            <person name="Jaron S. K."/>
        </authorList>
    </citation>
    <scope>NUCLEOTIDE SEQUENCE</scope>
</reference>